<sequence>MQVFLLFAISIVSLVLFIILVCQGAPWNNFQIFFLSIIIIVVIASLVGFIFSTIRQYCWKSTVSSNPTPTTLYTNPPPIGSAEAEFQNEYIPVFPMRQLKPRIDLDRPF</sequence>
<comment type="caution">
    <text evidence="1">The sequence shown here is derived from an EMBL/GenBank/DDBJ whole genome shotgun (WGS) entry which is preliminary data.</text>
</comment>
<dbReference type="Proteomes" id="UP000616769">
    <property type="component" value="Unassembled WGS sequence"/>
</dbReference>
<dbReference type="OMA" id="QNEYIPV"/>
<dbReference type="VEuPathDB" id="VectorBase:SSCA000180"/>
<accession>A0A131ZX97</accession>
<protein>
    <submittedName>
        <fullName evidence="1">Uncharacterized protein</fullName>
    </submittedName>
</protein>
<dbReference type="EMBL" id="JXLN01004176">
    <property type="protein sequence ID" value="KPM03119.1"/>
    <property type="molecule type" value="Genomic_DNA"/>
</dbReference>
<reference evidence="1 2" key="1">
    <citation type="journal article" date="2015" name="Parasit. Vectors">
        <title>Draft genome of the scabies mite.</title>
        <authorList>
            <person name="Rider S.D.Jr."/>
            <person name="Morgan M.S."/>
            <person name="Arlian L.G."/>
        </authorList>
    </citation>
    <scope>NUCLEOTIDE SEQUENCE [LARGE SCALE GENOMIC DNA]</scope>
    <source>
        <strain evidence="1">Arlian Lab</strain>
    </source>
</reference>
<evidence type="ECO:0000313" key="2">
    <source>
        <dbReference type="Proteomes" id="UP000616769"/>
    </source>
</evidence>
<organism evidence="1 2">
    <name type="scientific">Sarcoptes scabiei</name>
    <name type="common">Itch mite</name>
    <name type="synonym">Acarus scabiei</name>
    <dbReference type="NCBI Taxonomy" id="52283"/>
    <lineage>
        <taxon>Eukaryota</taxon>
        <taxon>Metazoa</taxon>
        <taxon>Ecdysozoa</taxon>
        <taxon>Arthropoda</taxon>
        <taxon>Chelicerata</taxon>
        <taxon>Arachnida</taxon>
        <taxon>Acari</taxon>
        <taxon>Acariformes</taxon>
        <taxon>Sarcoptiformes</taxon>
        <taxon>Astigmata</taxon>
        <taxon>Psoroptidia</taxon>
        <taxon>Sarcoptoidea</taxon>
        <taxon>Sarcoptidae</taxon>
        <taxon>Sarcoptinae</taxon>
        <taxon>Sarcoptes</taxon>
    </lineage>
</organism>
<proteinExistence type="predicted"/>
<dbReference type="AlphaFoldDB" id="A0A131ZX97"/>
<evidence type="ECO:0000313" key="1">
    <source>
        <dbReference type="EMBL" id="KPM03119.1"/>
    </source>
</evidence>
<gene>
    <name evidence="1" type="ORF">QR98_0015490</name>
</gene>
<name>A0A131ZX97_SARSC</name>